<feature type="domain" description="Transglycosylase SLT" evidence="3">
    <location>
        <begin position="51"/>
        <end position="176"/>
    </location>
</feature>
<dbReference type="Gene3D" id="1.10.530.10">
    <property type="match status" value="1"/>
</dbReference>
<protein>
    <submittedName>
        <fullName evidence="4">Lytic transglycosylase</fullName>
    </submittedName>
</protein>
<evidence type="ECO:0000256" key="2">
    <source>
        <dbReference type="SAM" id="SignalP"/>
    </source>
</evidence>
<comment type="caution">
    <text evidence="4">The sequence shown here is derived from an EMBL/GenBank/DDBJ whole genome shotgun (WGS) entry which is preliminary data.</text>
</comment>
<evidence type="ECO:0000259" key="3">
    <source>
        <dbReference type="Pfam" id="PF01464"/>
    </source>
</evidence>
<dbReference type="Pfam" id="PF01464">
    <property type="entry name" value="SLT"/>
    <property type="match status" value="1"/>
</dbReference>
<accession>A0A9W6LR03</accession>
<dbReference type="SUPFAM" id="SSF53955">
    <property type="entry name" value="Lysozyme-like"/>
    <property type="match status" value="1"/>
</dbReference>
<proteinExistence type="inferred from homology"/>
<gene>
    <name evidence="4" type="ORF">LMG27198_10970</name>
</gene>
<evidence type="ECO:0000313" key="5">
    <source>
        <dbReference type="Proteomes" id="UP001144323"/>
    </source>
</evidence>
<evidence type="ECO:0000256" key="1">
    <source>
        <dbReference type="ARBA" id="ARBA00009387"/>
    </source>
</evidence>
<feature type="signal peptide" evidence="2">
    <location>
        <begin position="1"/>
        <end position="40"/>
    </location>
</feature>
<reference evidence="4" key="1">
    <citation type="journal article" date="2023" name="Int. J. Syst. Evol. Microbiol.">
        <title>Methylocystis iwaonis sp. nov., a type II methane-oxidizing bacterium from surface soil of a rice paddy field in Japan, and emended description of the genus Methylocystis (ex Whittenbury et al. 1970) Bowman et al. 1993.</title>
        <authorList>
            <person name="Kaise H."/>
            <person name="Sawadogo J.B."/>
            <person name="Alam M.S."/>
            <person name="Ueno C."/>
            <person name="Dianou D."/>
            <person name="Shinjo R."/>
            <person name="Asakawa S."/>
        </authorList>
    </citation>
    <scope>NUCLEOTIDE SEQUENCE</scope>
    <source>
        <strain evidence="4">LMG27198</strain>
    </source>
</reference>
<organism evidence="4 5">
    <name type="scientific">Methylocystis echinoides</name>
    <dbReference type="NCBI Taxonomy" id="29468"/>
    <lineage>
        <taxon>Bacteria</taxon>
        <taxon>Pseudomonadati</taxon>
        <taxon>Pseudomonadota</taxon>
        <taxon>Alphaproteobacteria</taxon>
        <taxon>Hyphomicrobiales</taxon>
        <taxon>Methylocystaceae</taxon>
        <taxon>Methylocystis</taxon>
    </lineage>
</organism>
<comment type="similarity">
    <text evidence="1">Belongs to the virb1 family.</text>
</comment>
<dbReference type="InterPro" id="IPR008258">
    <property type="entry name" value="Transglycosylase_SLT_dom_1"/>
</dbReference>
<feature type="chain" id="PRO_5040870620" evidence="2">
    <location>
        <begin position="41"/>
        <end position="204"/>
    </location>
</feature>
<dbReference type="InterPro" id="IPR023346">
    <property type="entry name" value="Lysozyme-like_dom_sf"/>
</dbReference>
<dbReference type="Proteomes" id="UP001144323">
    <property type="component" value="Unassembled WGS sequence"/>
</dbReference>
<keyword evidence="2" id="KW-0732">Signal</keyword>
<evidence type="ECO:0000313" key="4">
    <source>
        <dbReference type="EMBL" id="GLI92105.1"/>
    </source>
</evidence>
<dbReference type="AlphaFoldDB" id="A0A9W6LR03"/>
<sequence length="204" mass="22192">MTTEQASGSGRGRRNATRAGASALLMISCLSVLFFERAQAADNVCEAEMIRASRESAVPLPVLYAVALTETGQRGALHAYAMNIHGRPAFNATLSDAMATFERARRQGETLVDIGCMQINYKYHGKQFTSVEAMFEPARNVDYAASFLRKLHDREGTWTSTVARYHAGPGNAPAQKTYVCAVIRNMVASGFGSWTHDASAFCGR</sequence>
<name>A0A9W6LR03_9HYPH</name>
<dbReference type="EMBL" id="BSEC01000001">
    <property type="protein sequence ID" value="GLI92105.1"/>
    <property type="molecule type" value="Genomic_DNA"/>
</dbReference>
<keyword evidence="5" id="KW-1185">Reference proteome</keyword>